<dbReference type="RefSeq" id="WP_004076599.1">
    <property type="nucleotide sequence ID" value="NZ_CM001436.1"/>
</dbReference>
<evidence type="ECO:0000256" key="1">
    <source>
        <dbReference type="SAM" id="Phobius"/>
    </source>
</evidence>
<organism evidence="2 3">
    <name type="scientific">Methanoplanus limicola DSM 2279</name>
    <dbReference type="NCBI Taxonomy" id="937775"/>
    <lineage>
        <taxon>Archaea</taxon>
        <taxon>Methanobacteriati</taxon>
        <taxon>Methanobacteriota</taxon>
        <taxon>Stenosarchaea group</taxon>
        <taxon>Methanomicrobia</taxon>
        <taxon>Methanomicrobiales</taxon>
        <taxon>Methanomicrobiaceae</taxon>
        <taxon>Methanoplanus</taxon>
    </lineage>
</organism>
<dbReference type="EMBL" id="CM001436">
    <property type="protein sequence ID" value="EHQ34884.1"/>
    <property type="molecule type" value="Genomic_DNA"/>
</dbReference>
<keyword evidence="1" id="KW-0472">Membrane</keyword>
<name>H1YWW1_9EURY</name>
<evidence type="ECO:0000313" key="2">
    <source>
        <dbReference type="EMBL" id="EHQ34884.1"/>
    </source>
</evidence>
<dbReference type="HOGENOM" id="CLU_2678952_0_0_2"/>
<evidence type="ECO:0000313" key="3">
    <source>
        <dbReference type="Proteomes" id="UP000005741"/>
    </source>
</evidence>
<dbReference type="STRING" id="937775.Metlim_0761"/>
<protein>
    <recommendedName>
        <fullName evidence="4">DUF4405 domain-containing protein</fullName>
    </recommendedName>
</protein>
<feature type="transmembrane region" description="Helical" evidence="1">
    <location>
        <begin position="53"/>
        <end position="70"/>
    </location>
</feature>
<gene>
    <name evidence="2" type="ORF">Metlim_0761</name>
</gene>
<accession>H1YWW1</accession>
<keyword evidence="1" id="KW-0812">Transmembrane</keyword>
<dbReference type="Proteomes" id="UP000005741">
    <property type="component" value="Chromosome"/>
</dbReference>
<dbReference type="InParanoid" id="H1YWW1"/>
<keyword evidence="1" id="KW-1133">Transmembrane helix</keyword>
<reference evidence="2 3" key="1">
    <citation type="submission" date="2011-10" db="EMBL/GenBank/DDBJ databases">
        <title>The Improved High-Quality Draft genome of Methanoplanus limicola DSM 2279.</title>
        <authorList>
            <consortium name="US DOE Joint Genome Institute (JGI-PGF)"/>
            <person name="Lucas S."/>
            <person name="Copeland A."/>
            <person name="Lapidus A."/>
            <person name="Glavina del Rio T."/>
            <person name="Dalin E."/>
            <person name="Tice H."/>
            <person name="Bruce D."/>
            <person name="Goodwin L."/>
            <person name="Pitluck S."/>
            <person name="Peters L."/>
            <person name="Mikhailova N."/>
            <person name="Lu M."/>
            <person name="Kyrpides N."/>
            <person name="Mavromatis K."/>
            <person name="Ivanova N."/>
            <person name="Markowitz V."/>
            <person name="Cheng J.-F."/>
            <person name="Hugenholtz P."/>
            <person name="Woyke T."/>
            <person name="Wu D."/>
            <person name="Wirth R."/>
            <person name="Brambilla E.-M."/>
            <person name="Klenk H.-P."/>
            <person name="Eisen J.A."/>
        </authorList>
    </citation>
    <scope>NUCLEOTIDE SEQUENCE [LARGE SCALE GENOMIC DNA]</scope>
    <source>
        <strain evidence="2 3">DSM 2279</strain>
    </source>
</reference>
<feature type="transmembrane region" description="Helical" evidence="1">
    <location>
        <begin position="12"/>
        <end position="33"/>
    </location>
</feature>
<proteinExistence type="predicted"/>
<sequence length="74" mass="8618">MKVYRIKRIIAILLLIMTLVLLISGFGITHYNIIGPLTLGILDKPLSYRIHTMTWGIFVILFILHVYFPFSKKK</sequence>
<dbReference type="OrthoDB" id="118059at2157"/>
<evidence type="ECO:0008006" key="4">
    <source>
        <dbReference type="Google" id="ProtNLM"/>
    </source>
</evidence>
<dbReference type="AlphaFoldDB" id="H1YWW1"/>
<keyword evidence="3" id="KW-1185">Reference proteome</keyword>